<keyword evidence="4" id="KW-1185">Reference proteome</keyword>
<dbReference type="PROSITE" id="PS50966">
    <property type="entry name" value="ZF_SWIM"/>
    <property type="match status" value="1"/>
</dbReference>
<protein>
    <recommendedName>
        <fullName evidence="2">SWIM-type domain-containing protein</fullName>
    </recommendedName>
</protein>
<organism evidence="3 4">
    <name type="scientific">Haladaptatus pallidirubidus</name>
    <dbReference type="NCBI Taxonomy" id="1008152"/>
    <lineage>
        <taxon>Archaea</taxon>
        <taxon>Methanobacteriati</taxon>
        <taxon>Methanobacteriota</taxon>
        <taxon>Stenosarchaea group</taxon>
        <taxon>Halobacteria</taxon>
        <taxon>Halobacteriales</taxon>
        <taxon>Haladaptataceae</taxon>
        <taxon>Haladaptatus</taxon>
    </lineage>
</organism>
<dbReference type="RefSeq" id="WP_227778834.1">
    <property type="nucleotide sequence ID" value="NZ_BAABKX010000030.1"/>
</dbReference>
<gene>
    <name evidence="3" type="ORF">GCM10025751_53750</name>
</gene>
<comment type="caution">
    <text evidence="3">The sequence shown here is derived from an EMBL/GenBank/DDBJ whole genome shotgun (WGS) entry which is preliminary data.</text>
</comment>
<evidence type="ECO:0000313" key="3">
    <source>
        <dbReference type="EMBL" id="GAA5064317.1"/>
    </source>
</evidence>
<dbReference type="Proteomes" id="UP001501729">
    <property type="component" value="Unassembled WGS sequence"/>
</dbReference>
<proteinExistence type="predicted"/>
<feature type="domain" description="SWIM-type" evidence="2">
    <location>
        <begin position="59"/>
        <end position="96"/>
    </location>
</feature>
<keyword evidence="1" id="KW-0479">Metal-binding</keyword>
<evidence type="ECO:0000256" key="1">
    <source>
        <dbReference type="PROSITE-ProRule" id="PRU00325"/>
    </source>
</evidence>
<dbReference type="AlphaFoldDB" id="A0AAV3UQR7"/>
<dbReference type="InterPro" id="IPR007527">
    <property type="entry name" value="Znf_SWIM"/>
</dbReference>
<dbReference type="GeneID" id="68617577"/>
<dbReference type="EMBL" id="BAABKX010000030">
    <property type="protein sequence ID" value="GAA5064317.1"/>
    <property type="molecule type" value="Genomic_DNA"/>
</dbReference>
<accession>A0AAV3UQR7</accession>
<reference evidence="3 4" key="1">
    <citation type="journal article" date="2019" name="Int. J. Syst. Evol. Microbiol.">
        <title>The Global Catalogue of Microorganisms (GCM) 10K type strain sequencing project: providing services to taxonomists for standard genome sequencing and annotation.</title>
        <authorList>
            <consortium name="The Broad Institute Genomics Platform"/>
            <consortium name="The Broad Institute Genome Sequencing Center for Infectious Disease"/>
            <person name="Wu L."/>
            <person name="Ma J."/>
        </authorList>
    </citation>
    <scope>NUCLEOTIDE SEQUENCE [LARGE SCALE GENOMIC DNA]</scope>
    <source>
        <strain evidence="3 4">JCM 17504</strain>
    </source>
</reference>
<keyword evidence="1" id="KW-0863">Zinc-finger</keyword>
<evidence type="ECO:0000313" key="4">
    <source>
        <dbReference type="Proteomes" id="UP001501729"/>
    </source>
</evidence>
<evidence type="ECO:0000259" key="2">
    <source>
        <dbReference type="PROSITE" id="PS50966"/>
    </source>
</evidence>
<sequence>MNRSSWFLKSSAYEPAATREAAETAQKRAPWEQFSFTVDAPGLVEVTNESHENPTDHQYVVSFDDVTGKLMACTCLHYVHRSAFCKHMAAVETATDNGTLTAFPLDGDNVESEGCDYDGLGGFRLRPRWLPVLRMRAHGSEGIASLIPSHSFHLCHVKCSNMRNTTRRTLLRGFLD</sequence>
<name>A0AAV3UQR7_9EURY</name>
<dbReference type="GO" id="GO:0008270">
    <property type="term" value="F:zinc ion binding"/>
    <property type="evidence" value="ECO:0007669"/>
    <property type="project" value="UniProtKB-KW"/>
</dbReference>
<keyword evidence="1" id="KW-0862">Zinc</keyword>